<dbReference type="PANTHER" id="PTHR12549:SF38">
    <property type="entry name" value="JMJC DOMAIN-CONTAINING HISTONE DEMETHYLASE 2, ISOFORM A"/>
    <property type="match status" value="1"/>
</dbReference>
<evidence type="ECO:0000256" key="4">
    <source>
        <dbReference type="SAM" id="MobiDB-lite"/>
    </source>
</evidence>
<sequence length="779" mass="86295">MSLKKRKSTAPDSSSESDYIAPAKVARKSKTSSGKHPVEISGYIAKLATPEYDVIQTFNCQFYNAARYPGFSERCTSCIEKQAVCGGCRFINLRVFKRVDGNVDYGDYAFRSNLDLPVKGGARVSEKKVSKRKKMEIPQTTRGTRSRPAPPTVIIDIEEEEATTDAGTSATCVNLTPAELKAEASYVLPLIAPTFAEQLRREQRHESDHLGPPTGYGLPGSPRPLIRILSLPETRSVCDTCSTSIYMGGYLCGCCGLELCLGCWEEWEVSEVRDGITFRSRDACSRRRRHIRDSMIFVTRASDGEISKLLERVERHIPSVEKQEKEAADAAIDTNSIRISQPFWPNDEGPKYLPTPKVHHSELTLRQFQALWRRGGIPLVLTGFTDRFKLPWDPQYFIRNHGKEPCFVHDCIDGTAMETTVAEFFCKFDDPACIVSHKLKDWPPSADFSTAFPKLFRDFESALPFPSYTARKGTLNLAAHFPEKYNAPDLGPKMYNAYPAPDFLPQFEDKIAQSHGIKGTTNLHLDLTDAMNIMLFSAGGTLAPASSTTAKAIPACGAIWDIFPPSASAGIRAYLNSSEYLASHPGTAAQDDPIHRQCYYLTETDLTTLSNEHGIWSHRIFQEPGEAVFVPAGCCHQVRNRKSCVKVAVDFLTPENVVVCKGLVEEARRMAGEFGRTKKGKEDVLQLWACLGFAWEFYDVEGKGMGGKVVDSGREILDGVEKSGENITMTELELKVGSAGETKLDNETHAEATEDGLRSEIIGDITPTRTEIVVTESVT</sequence>
<name>A0ABR3GAC1_9PEZI</name>
<dbReference type="Gene3D" id="2.60.120.650">
    <property type="entry name" value="Cupin"/>
    <property type="match status" value="1"/>
</dbReference>
<evidence type="ECO:0000259" key="5">
    <source>
        <dbReference type="PROSITE" id="PS51184"/>
    </source>
</evidence>
<comment type="caution">
    <text evidence="6">The sequence shown here is derived from an EMBL/GenBank/DDBJ whole genome shotgun (WGS) entry which is preliminary data.</text>
</comment>
<evidence type="ECO:0000313" key="6">
    <source>
        <dbReference type="EMBL" id="KAL0632895.1"/>
    </source>
</evidence>
<keyword evidence="2" id="KW-0479">Metal-binding</keyword>
<dbReference type="InterPro" id="IPR003347">
    <property type="entry name" value="JmjC_dom"/>
</dbReference>
<protein>
    <recommendedName>
        <fullName evidence="5">JmjC domain-containing protein</fullName>
    </recommendedName>
</protein>
<comment type="subcellular location">
    <subcellularLocation>
        <location evidence="1">Nucleus</location>
    </subcellularLocation>
</comment>
<evidence type="ECO:0000256" key="2">
    <source>
        <dbReference type="ARBA" id="ARBA00022723"/>
    </source>
</evidence>
<organism evidence="6 7">
    <name type="scientific">Discina gigas</name>
    <dbReference type="NCBI Taxonomy" id="1032678"/>
    <lineage>
        <taxon>Eukaryota</taxon>
        <taxon>Fungi</taxon>
        <taxon>Dikarya</taxon>
        <taxon>Ascomycota</taxon>
        <taxon>Pezizomycotina</taxon>
        <taxon>Pezizomycetes</taxon>
        <taxon>Pezizales</taxon>
        <taxon>Discinaceae</taxon>
        <taxon>Discina</taxon>
    </lineage>
</organism>
<proteinExistence type="predicted"/>
<feature type="region of interest" description="Disordered" evidence="4">
    <location>
        <begin position="125"/>
        <end position="149"/>
    </location>
</feature>
<dbReference type="InterPro" id="IPR045109">
    <property type="entry name" value="LSDs-like"/>
</dbReference>
<dbReference type="SUPFAM" id="SSF51197">
    <property type="entry name" value="Clavaminate synthase-like"/>
    <property type="match status" value="1"/>
</dbReference>
<dbReference type="PROSITE" id="PS51184">
    <property type="entry name" value="JMJC"/>
    <property type="match status" value="1"/>
</dbReference>
<evidence type="ECO:0000313" key="7">
    <source>
        <dbReference type="Proteomes" id="UP001447188"/>
    </source>
</evidence>
<accession>A0ABR3GAC1</accession>
<dbReference type="Proteomes" id="UP001447188">
    <property type="component" value="Unassembled WGS sequence"/>
</dbReference>
<dbReference type="EMBL" id="JBBBZM010000145">
    <property type="protein sequence ID" value="KAL0632895.1"/>
    <property type="molecule type" value="Genomic_DNA"/>
</dbReference>
<evidence type="ECO:0000256" key="3">
    <source>
        <dbReference type="ARBA" id="ARBA00023242"/>
    </source>
</evidence>
<evidence type="ECO:0000256" key="1">
    <source>
        <dbReference type="ARBA" id="ARBA00004123"/>
    </source>
</evidence>
<dbReference type="Pfam" id="PF02373">
    <property type="entry name" value="JmjC"/>
    <property type="match status" value="1"/>
</dbReference>
<dbReference type="PANTHER" id="PTHR12549">
    <property type="entry name" value="JMJC DOMAIN-CONTAINING HISTONE DEMETHYLATION PROTEIN"/>
    <property type="match status" value="1"/>
</dbReference>
<dbReference type="SMART" id="SM00558">
    <property type="entry name" value="JmjC"/>
    <property type="match status" value="1"/>
</dbReference>
<reference evidence="6 7" key="1">
    <citation type="submission" date="2024-02" db="EMBL/GenBank/DDBJ databases">
        <title>Discinaceae phylogenomics.</title>
        <authorList>
            <person name="Dirks A.C."/>
            <person name="James T.Y."/>
        </authorList>
    </citation>
    <scope>NUCLEOTIDE SEQUENCE [LARGE SCALE GENOMIC DNA]</scope>
    <source>
        <strain evidence="6 7">ACD0624</strain>
    </source>
</reference>
<feature type="domain" description="JmjC" evidence="5">
    <location>
        <begin position="489"/>
        <end position="668"/>
    </location>
</feature>
<keyword evidence="3" id="KW-0539">Nucleus</keyword>
<feature type="region of interest" description="Disordered" evidence="4">
    <location>
        <begin position="1"/>
        <end position="36"/>
    </location>
</feature>
<gene>
    <name evidence="6" type="ORF">Q9L58_008211</name>
</gene>
<keyword evidence="7" id="KW-1185">Reference proteome</keyword>